<reference evidence="1" key="1">
    <citation type="submission" date="2007-07" db="EMBL/GenBank/DDBJ databases">
        <title>PCAP assembly of the Caenorhabditis remanei genome.</title>
        <authorList>
            <consortium name="The Caenorhabditis remanei Sequencing Consortium"/>
            <person name="Wilson R.K."/>
        </authorList>
    </citation>
    <scope>NUCLEOTIDE SEQUENCE [LARGE SCALE GENOMIC DNA]</scope>
    <source>
        <strain evidence="1">PB4641</strain>
    </source>
</reference>
<dbReference type="HOGENOM" id="CLU_2123373_0_0_1"/>
<organism evidence="2">
    <name type="scientific">Caenorhabditis remanei</name>
    <name type="common">Caenorhabditis vulgaris</name>
    <dbReference type="NCBI Taxonomy" id="31234"/>
    <lineage>
        <taxon>Eukaryota</taxon>
        <taxon>Metazoa</taxon>
        <taxon>Ecdysozoa</taxon>
        <taxon>Nematoda</taxon>
        <taxon>Chromadorea</taxon>
        <taxon>Rhabditida</taxon>
        <taxon>Rhabditina</taxon>
        <taxon>Rhabditomorpha</taxon>
        <taxon>Rhabditoidea</taxon>
        <taxon>Rhabditidae</taxon>
        <taxon>Peloderinae</taxon>
        <taxon>Caenorhabditis</taxon>
    </lineage>
</organism>
<keyword evidence="2" id="KW-1185">Reference proteome</keyword>
<evidence type="ECO:0000313" key="2">
    <source>
        <dbReference type="Proteomes" id="UP000008281"/>
    </source>
</evidence>
<dbReference type="InParanoid" id="E3MWB9"/>
<accession>E3MWB9</accession>
<protein>
    <submittedName>
        <fullName evidence="1">Uncharacterized protein</fullName>
    </submittedName>
</protein>
<dbReference type="AlphaFoldDB" id="E3MWB9"/>
<sequence length="114" mass="13319">MGELTSIETAVPERNFQCKLLEKENNFWTVLLSTFLVLEIKVVQVQIEKSEKIVFNYRYQKEKNVELLIDEKDCTINHFYEDGGISDTPRTVNIKETKKAFEEAFSGRRILIAD</sequence>
<dbReference type="Proteomes" id="UP000008281">
    <property type="component" value="Unassembled WGS sequence"/>
</dbReference>
<evidence type="ECO:0000313" key="1">
    <source>
        <dbReference type="EMBL" id="EFP10532.1"/>
    </source>
</evidence>
<proteinExistence type="predicted"/>
<name>E3MWB9_CAERE</name>
<gene>
    <name evidence="1" type="ORF">CRE_29087</name>
</gene>
<dbReference type="EMBL" id="DS268486">
    <property type="protein sequence ID" value="EFP10532.1"/>
    <property type="molecule type" value="Genomic_DNA"/>
</dbReference>